<dbReference type="Pfam" id="PF13923">
    <property type="entry name" value="zf-C3HC4_2"/>
    <property type="match status" value="1"/>
</dbReference>
<reference evidence="8" key="1">
    <citation type="journal article" date="2023" name="Science">
        <title>Genome structures resolve the early diversification of teleost fishes.</title>
        <authorList>
            <person name="Parey E."/>
            <person name="Louis A."/>
            <person name="Montfort J."/>
            <person name="Bouchez O."/>
            <person name="Roques C."/>
            <person name="Iampietro C."/>
            <person name="Lluch J."/>
            <person name="Castinel A."/>
            <person name="Donnadieu C."/>
            <person name="Desvignes T."/>
            <person name="Floi Bucao C."/>
            <person name="Jouanno E."/>
            <person name="Wen M."/>
            <person name="Mejri S."/>
            <person name="Dirks R."/>
            <person name="Jansen H."/>
            <person name="Henkel C."/>
            <person name="Chen W.J."/>
            <person name="Zahm M."/>
            <person name="Cabau C."/>
            <person name="Klopp C."/>
            <person name="Thompson A.W."/>
            <person name="Robinson-Rechavi M."/>
            <person name="Braasch I."/>
            <person name="Lecointre G."/>
            <person name="Bobe J."/>
            <person name="Postlethwait J.H."/>
            <person name="Berthelot C."/>
            <person name="Roest Crollius H."/>
            <person name="Guiguen Y."/>
        </authorList>
    </citation>
    <scope>NUCLEOTIDE SEQUENCE</scope>
    <source>
        <strain evidence="8">Concon-B</strain>
    </source>
</reference>
<evidence type="ECO:0000313" key="8">
    <source>
        <dbReference type="EMBL" id="KAJ8271727.1"/>
    </source>
</evidence>
<evidence type="ECO:0000256" key="4">
    <source>
        <dbReference type="PROSITE-ProRule" id="PRU00175"/>
    </source>
</evidence>
<dbReference type="GO" id="GO:0005737">
    <property type="term" value="C:cytoplasm"/>
    <property type="evidence" value="ECO:0007669"/>
    <property type="project" value="UniProtKB-ARBA"/>
</dbReference>
<feature type="region of interest" description="Disordered" evidence="5">
    <location>
        <begin position="313"/>
        <end position="374"/>
    </location>
</feature>
<dbReference type="SMART" id="SM00464">
    <property type="entry name" value="LON"/>
    <property type="match status" value="1"/>
</dbReference>
<feature type="domain" description="RING-type" evidence="6">
    <location>
        <begin position="439"/>
        <end position="477"/>
    </location>
</feature>
<proteinExistence type="predicted"/>
<dbReference type="Pfam" id="PF02190">
    <property type="entry name" value="LON_substr_bdg"/>
    <property type="match status" value="1"/>
</dbReference>
<evidence type="ECO:0000256" key="3">
    <source>
        <dbReference type="ARBA" id="ARBA00022833"/>
    </source>
</evidence>
<dbReference type="GO" id="GO:0061630">
    <property type="term" value="F:ubiquitin protein ligase activity"/>
    <property type="evidence" value="ECO:0007669"/>
    <property type="project" value="TreeGrafter"/>
</dbReference>
<evidence type="ECO:0000259" key="7">
    <source>
        <dbReference type="PROSITE" id="PS51787"/>
    </source>
</evidence>
<evidence type="ECO:0000256" key="1">
    <source>
        <dbReference type="ARBA" id="ARBA00022723"/>
    </source>
</evidence>
<keyword evidence="1" id="KW-0479">Metal-binding</keyword>
<dbReference type="PROSITE" id="PS51787">
    <property type="entry name" value="LON_N"/>
    <property type="match status" value="1"/>
</dbReference>
<feature type="compositionally biased region" description="Acidic residues" evidence="5">
    <location>
        <begin position="321"/>
        <end position="332"/>
    </location>
</feature>
<keyword evidence="3" id="KW-0862">Zinc</keyword>
<dbReference type="Gene3D" id="1.25.40.10">
    <property type="entry name" value="Tetratricopeptide repeat domain"/>
    <property type="match status" value="1"/>
</dbReference>
<dbReference type="InterPro" id="IPR001841">
    <property type="entry name" value="Znf_RING"/>
</dbReference>
<comment type="caution">
    <text evidence="8">The sequence shown here is derived from an EMBL/GenBank/DDBJ whole genome shotgun (WGS) entry which is preliminary data.</text>
</comment>
<dbReference type="InterPro" id="IPR011990">
    <property type="entry name" value="TPR-like_helical_dom_sf"/>
</dbReference>
<evidence type="ECO:0000256" key="5">
    <source>
        <dbReference type="SAM" id="MobiDB-lite"/>
    </source>
</evidence>
<evidence type="ECO:0008006" key="10">
    <source>
        <dbReference type="Google" id="ProtNLM"/>
    </source>
</evidence>
<dbReference type="PROSITE" id="PS00518">
    <property type="entry name" value="ZF_RING_1"/>
    <property type="match status" value="1"/>
</dbReference>
<feature type="compositionally biased region" description="Basic residues" evidence="5">
    <location>
        <begin position="344"/>
        <end position="355"/>
    </location>
</feature>
<dbReference type="SUPFAM" id="SSF88697">
    <property type="entry name" value="PUA domain-like"/>
    <property type="match status" value="1"/>
</dbReference>
<dbReference type="Gene3D" id="2.30.130.40">
    <property type="entry name" value="LON domain-like"/>
    <property type="match status" value="1"/>
</dbReference>
<protein>
    <recommendedName>
        <fullName evidence="10">LON peptidase N-terminal domain and RING finger protein 1</fullName>
    </recommendedName>
</protein>
<dbReference type="OrthoDB" id="264917at2759"/>
<dbReference type="Gene3D" id="3.30.40.10">
    <property type="entry name" value="Zinc/RING finger domain, C3HC4 (zinc finger)"/>
    <property type="match status" value="2"/>
</dbReference>
<evidence type="ECO:0000259" key="6">
    <source>
        <dbReference type="PROSITE" id="PS50089"/>
    </source>
</evidence>
<dbReference type="InterPro" id="IPR013083">
    <property type="entry name" value="Znf_RING/FYVE/PHD"/>
</dbReference>
<dbReference type="CDD" id="cd16513">
    <property type="entry name" value="RING-HC_LONFs_rpt1"/>
    <property type="match status" value="1"/>
</dbReference>
<keyword evidence="9" id="KW-1185">Reference proteome</keyword>
<dbReference type="InterPro" id="IPR046336">
    <property type="entry name" value="Lon_prtase_N_sf"/>
</dbReference>
<accession>A0A9Q1DIK7</accession>
<dbReference type="InterPro" id="IPR003111">
    <property type="entry name" value="Lon_prtase_N"/>
</dbReference>
<gene>
    <name evidence="8" type="ORF">COCON_G00105860</name>
</gene>
<name>A0A9Q1DIK7_CONCO</name>
<dbReference type="PROSITE" id="PS50089">
    <property type="entry name" value="ZF_RING_2"/>
    <property type="match status" value="1"/>
</dbReference>
<dbReference type="SUPFAM" id="SSF57850">
    <property type="entry name" value="RING/U-box"/>
    <property type="match status" value="2"/>
</dbReference>
<dbReference type="GO" id="GO:0008270">
    <property type="term" value="F:zinc ion binding"/>
    <property type="evidence" value="ECO:0007669"/>
    <property type="project" value="UniProtKB-KW"/>
</dbReference>
<feature type="domain" description="Lon N-terminal" evidence="7">
    <location>
        <begin position="518"/>
        <end position="728"/>
    </location>
</feature>
<keyword evidence="2 4" id="KW-0863">Zinc-finger</keyword>
<sequence>MSIQNSDGEEKAGFFIASNIESEWGEDNVDHQSLLLQRADALASENRLKEAIDVFSMALRYGSVRPEKLSTLLDCVLRNFKKNVGGELAAQPIVTARNSVGNTADVFSCPGCAWFLGEPVTVGCGHSCCKRCLQRHMFSKCKLCGEDVMNVSGALRPNVVLCSILEKWFPNEIKRCKEIAEIEDLSRRKQFEEAVSLANNVVKSDPGDVLARICRAEALAGLGQYKRALGDLEPLWLSSAKWAEGYFRKAMILQEMGQVEESLNMLLHCLALDQHFTLAKKELEKRLHQLLSPGLENVKVGLRETVQSSSAHLWSKTVAGEEQEDVQAEENGEGGPSESVGRRSLSRAHSLRARRGPTGPAGEEGLKRVSSAPQLGDQEKAALLKRKLSVCEAGPSFIHSLGNKHKKQGGTETAGAASCTSMPCRTVPLELLQASDCECSLCMRLFYEPVTTPCGHTFCKSCLERCLDHAPQCPLCKESLKTYLASRKYNITAALEEVIKQYLCKEHMERKRSQTEETKELSDLMKNVPIFVCTMAYPTVPCPLHVFEPRYRLMIRRCMETGTRQFGMCIHDPRKGFADYGCMLLIRSVHFLPDGRSVVDTVGGKRFCVLERGMKDGYCIANLQHLEDVRVSDGEELSKLQELHDQVYGQARAWFHSLKNRFRGQILQHFGPMPEKEADIQATPDGPACCWWLLAVLPVDPRYQLSVLSSTSLRERLLKIQHILTICRASPTDS</sequence>
<dbReference type="PANTHER" id="PTHR23327">
    <property type="entry name" value="RING FINGER PROTEIN 127"/>
    <property type="match status" value="1"/>
</dbReference>
<evidence type="ECO:0000313" key="9">
    <source>
        <dbReference type="Proteomes" id="UP001152803"/>
    </source>
</evidence>
<evidence type="ECO:0000256" key="2">
    <source>
        <dbReference type="ARBA" id="ARBA00022771"/>
    </source>
</evidence>
<dbReference type="InterPro" id="IPR015947">
    <property type="entry name" value="PUA-like_sf"/>
</dbReference>
<organism evidence="8 9">
    <name type="scientific">Conger conger</name>
    <name type="common">Conger eel</name>
    <name type="synonym">Muraena conger</name>
    <dbReference type="NCBI Taxonomy" id="82655"/>
    <lineage>
        <taxon>Eukaryota</taxon>
        <taxon>Metazoa</taxon>
        <taxon>Chordata</taxon>
        <taxon>Craniata</taxon>
        <taxon>Vertebrata</taxon>
        <taxon>Euteleostomi</taxon>
        <taxon>Actinopterygii</taxon>
        <taxon>Neopterygii</taxon>
        <taxon>Teleostei</taxon>
        <taxon>Anguilliformes</taxon>
        <taxon>Congridae</taxon>
        <taxon>Conger</taxon>
    </lineage>
</organism>
<dbReference type="FunFam" id="2.30.130.40:FF:000005">
    <property type="entry name" value="LON peptidase N-terminal domain and ring finger 1"/>
    <property type="match status" value="1"/>
</dbReference>
<dbReference type="Proteomes" id="UP001152803">
    <property type="component" value="Unassembled WGS sequence"/>
</dbReference>
<dbReference type="PANTHER" id="PTHR23327:SF4">
    <property type="entry name" value="LON PEPTIDASE N-TERMINAL DOMAIN AND RING FINGER PROTEIN 1"/>
    <property type="match status" value="1"/>
</dbReference>
<dbReference type="AlphaFoldDB" id="A0A9Q1DIK7"/>
<dbReference type="SUPFAM" id="SSF48452">
    <property type="entry name" value="TPR-like"/>
    <property type="match status" value="1"/>
</dbReference>
<dbReference type="InterPro" id="IPR017907">
    <property type="entry name" value="Znf_RING_CS"/>
</dbReference>
<dbReference type="CDD" id="cd16514">
    <property type="entry name" value="RING-HC_LONFs_rpt2"/>
    <property type="match status" value="1"/>
</dbReference>
<dbReference type="EMBL" id="JAFJMO010000007">
    <property type="protein sequence ID" value="KAJ8271727.1"/>
    <property type="molecule type" value="Genomic_DNA"/>
</dbReference>
<dbReference type="SMART" id="SM00184">
    <property type="entry name" value="RING"/>
    <property type="match status" value="2"/>
</dbReference>